<gene>
    <name evidence="1" type="ORF">FYJ33_06095</name>
</gene>
<dbReference type="AlphaFoldDB" id="A0A7X2MXQ2"/>
<reference evidence="1 2" key="1">
    <citation type="submission" date="2019-08" db="EMBL/GenBank/DDBJ databases">
        <title>In-depth cultivation of the pig gut microbiome towards novel bacterial diversity and tailored functional studies.</title>
        <authorList>
            <person name="Wylensek D."/>
            <person name="Hitch T.C.A."/>
            <person name="Clavel T."/>
        </authorList>
    </citation>
    <scope>NUCLEOTIDE SEQUENCE [LARGE SCALE GENOMIC DNA]</scope>
    <source>
        <strain evidence="1 2">WCA-383-APC-5B</strain>
    </source>
</reference>
<sequence length="109" mass="12633">MNLQKRNMLAHELLTIIKHLISENDLVKGVFIADVKLNESEDTIIVRDVTGKKTQYSLSEASYIFTDNLDMLGSFNKNVYKTVKASEDDEKKSSFMNLYERIREIEDQL</sequence>
<evidence type="ECO:0000313" key="1">
    <source>
        <dbReference type="EMBL" id="MSR90987.1"/>
    </source>
</evidence>
<proteinExistence type="predicted"/>
<accession>A0A7X2MXQ2</accession>
<keyword evidence="2" id="KW-1185">Reference proteome</keyword>
<comment type="caution">
    <text evidence="1">The sequence shown here is derived from an EMBL/GenBank/DDBJ whole genome shotgun (WGS) entry which is preliminary data.</text>
</comment>
<dbReference type="RefSeq" id="WP_154530863.1">
    <property type="nucleotide sequence ID" value="NZ_JAQXTV010000141.1"/>
</dbReference>
<dbReference type="EMBL" id="VULX01000006">
    <property type="protein sequence ID" value="MSR90987.1"/>
    <property type="molecule type" value="Genomic_DNA"/>
</dbReference>
<name>A0A7X2MXQ2_9CLOT</name>
<protein>
    <submittedName>
        <fullName evidence="1">Uncharacterized protein</fullName>
    </submittedName>
</protein>
<organism evidence="1 2">
    <name type="scientific">Inconstantimicrobium porci</name>
    <dbReference type="NCBI Taxonomy" id="2652291"/>
    <lineage>
        <taxon>Bacteria</taxon>
        <taxon>Bacillati</taxon>
        <taxon>Bacillota</taxon>
        <taxon>Clostridia</taxon>
        <taxon>Eubacteriales</taxon>
        <taxon>Clostridiaceae</taxon>
        <taxon>Inconstantimicrobium</taxon>
    </lineage>
</organism>
<dbReference type="Proteomes" id="UP000460287">
    <property type="component" value="Unassembled WGS sequence"/>
</dbReference>
<evidence type="ECO:0000313" key="2">
    <source>
        <dbReference type="Proteomes" id="UP000460287"/>
    </source>
</evidence>